<organism evidence="1 2">
    <name type="scientific">Dentiscutata heterogama</name>
    <dbReference type="NCBI Taxonomy" id="1316150"/>
    <lineage>
        <taxon>Eukaryota</taxon>
        <taxon>Fungi</taxon>
        <taxon>Fungi incertae sedis</taxon>
        <taxon>Mucoromycota</taxon>
        <taxon>Glomeromycotina</taxon>
        <taxon>Glomeromycetes</taxon>
        <taxon>Diversisporales</taxon>
        <taxon>Gigasporaceae</taxon>
        <taxon>Dentiscutata</taxon>
    </lineage>
</organism>
<gene>
    <name evidence="1" type="ORF">DHETER_LOCUS6019</name>
</gene>
<dbReference type="EMBL" id="CAJVPU010007207">
    <property type="protein sequence ID" value="CAG8570030.1"/>
    <property type="molecule type" value="Genomic_DNA"/>
</dbReference>
<accession>A0ACA9MA47</accession>
<proteinExistence type="predicted"/>
<evidence type="ECO:0000313" key="2">
    <source>
        <dbReference type="Proteomes" id="UP000789702"/>
    </source>
</evidence>
<sequence length="358" mass="40466">MAFANQKGKKNPFKDIHNILKKGLVLFVNSDKQKQKGKKNPFKDIHTLYTSNCELSKEQPSISIDFNLSDKIPLPNMHIILLLTVIVPTDNYSGSCPDYINNFKYSPSGVSDRPYGGAFLPNFDVTLKTGIPETILVIYVTDPGYNVSSQSTSINMEMINDLDYDLYLNPSRYNNPPTPFDYSLNLKNMFLLSQPKNDRVIVPLDDTNSLNKTANRTLYAEIRFFTDPSSPTKEEKEIKNKSVLNLLGIIGGIWSAMAAFYALLFGFGIISPWGLVQKSKLFKNKYKDKLLPFAADLQSEEHGTEEKLDTKERRNSSMQKRLDNLERRVQFYDNVIDISLLTSVKTDASPAIDDSNSS</sequence>
<evidence type="ECO:0000313" key="1">
    <source>
        <dbReference type="EMBL" id="CAG8570030.1"/>
    </source>
</evidence>
<keyword evidence="2" id="KW-1185">Reference proteome</keyword>
<protein>
    <submittedName>
        <fullName evidence="1">6172_t:CDS:1</fullName>
    </submittedName>
</protein>
<comment type="caution">
    <text evidence="1">The sequence shown here is derived from an EMBL/GenBank/DDBJ whole genome shotgun (WGS) entry which is preliminary data.</text>
</comment>
<reference evidence="1" key="1">
    <citation type="submission" date="2021-06" db="EMBL/GenBank/DDBJ databases">
        <authorList>
            <person name="Kallberg Y."/>
            <person name="Tangrot J."/>
            <person name="Rosling A."/>
        </authorList>
    </citation>
    <scope>NUCLEOTIDE SEQUENCE</scope>
    <source>
        <strain evidence="1">IL203A</strain>
    </source>
</reference>
<dbReference type="Proteomes" id="UP000789702">
    <property type="component" value="Unassembled WGS sequence"/>
</dbReference>
<name>A0ACA9MA47_9GLOM</name>